<dbReference type="SUPFAM" id="SSF54928">
    <property type="entry name" value="RNA-binding domain, RBD"/>
    <property type="match status" value="2"/>
</dbReference>
<feature type="region of interest" description="Disordered" evidence="2">
    <location>
        <begin position="1"/>
        <end position="32"/>
    </location>
</feature>
<dbReference type="SMART" id="SM00360">
    <property type="entry name" value="RRM"/>
    <property type="match status" value="2"/>
</dbReference>
<feature type="domain" description="RRM" evidence="3">
    <location>
        <begin position="174"/>
        <end position="250"/>
    </location>
</feature>
<dbReference type="RefSeq" id="XP_017322627.1">
    <property type="nucleotide sequence ID" value="XM_017467138.3"/>
</dbReference>
<dbReference type="AlphaFoldDB" id="A0A2D0QW31"/>
<feature type="compositionally biased region" description="Basic and acidic residues" evidence="2">
    <location>
        <begin position="250"/>
        <end position="266"/>
    </location>
</feature>
<dbReference type="Pfam" id="PF00076">
    <property type="entry name" value="RRM_1"/>
    <property type="match status" value="2"/>
</dbReference>
<dbReference type="InterPro" id="IPR012677">
    <property type="entry name" value="Nucleotide-bd_a/b_plait_sf"/>
</dbReference>
<evidence type="ECO:0000256" key="1">
    <source>
        <dbReference type="ARBA" id="ARBA00022884"/>
    </source>
</evidence>
<dbReference type="InterPro" id="IPR000504">
    <property type="entry name" value="RRM_dom"/>
</dbReference>
<dbReference type="PROSITE" id="PS50102">
    <property type="entry name" value="RRM"/>
    <property type="match status" value="2"/>
</dbReference>
<dbReference type="OrthoDB" id="8961921at2759"/>
<keyword evidence="4" id="KW-1185">Reference proteome</keyword>
<feature type="domain" description="RRM" evidence="3">
    <location>
        <begin position="308"/>
        <end position="384"/>
    </location>
</feature>
<dbReference type="GO" id="GO:0003723">
    <property type="term" value="F:RNA binding"/>
    <property type="evidence" value="ECO:0007669"/>
    <property type="project" value="UniProtKB-UniRule"/>
</dbReference>
<feature type="region of interest" description="Disordered" evidence="2">
    <location>
        <begin position="389"/>
        <end position="417"/>
    </location>
</feature>
<dbReference type="KEGG" id="ipu:108265051"/>
<dbReference type="InterPro" id="IPR035979">
    <property type="entry name" value="RBD_domain_sf"/>
</dbReference>
<evidence type="ECO:0000313" key="5">
    <source>
        <dbReference type="RefSeq" id="XP_017322627.1"/>
    </source>
</evidence>
<dbReference type="InterPro" id="IPR052462">
    <property type="entry name" value="SLIRP/GR-RBP-like"/>
</dbReference>
<evidence type="ECO:0000259" key="3">
    <source>
        <dbReference type="PROSITE" id="PS50102"/>
    </source>
</evidence>
<feature type="region of interest" description="Disordered" evidence="2">
    <location>
        <begin position="241"/>
        <end position="301"/>
    </location>
</feature>
<proteinExistence type="predicted"/>
<feature type="compositionally biased region" description="Basic and acidic residues" evidence="2">
    <location>
        <begin position="75"/>
        <end position="85"/>
    </location>
</feature>
<reference evidence="5" key="2">
    <citation type="submission" date="2025-08" db="UniProtKB">
        <authorList>
            <consortium name="RefSeq"/>
        </authorList>
    </citation>
    <scope>IDENTIFICATION</scope>
    <source>
        <tissue evidence="5">Blood</tissue>
    </source>
</reference>
<evidence type="ECO:0000256" key="2">
    <source>
        <dbReference type="SAM" id="MobiDB-lite"/>
    </source>
</evidence>
<feature type="compositionally biased region" description="Polar residues" evidence="2">
    <location>
        <begin position="389"/>
        <end position="404"/>
    </location>
</feature>
<keyword evidence="1" id="KW-0694">RNA-binding</keyword>
<gene>
    <name evidence="5" type="primary">LOC108265051</name>
</gene>
<reference evidence="4" key="1">
    <citation type="journal article" date="2016" name="Nat. Commun.">
        <title>The channel catfish genome sequence provides insights into the evolution of scale formation in teleosts.</title>
        <authorList>
            <person name="Liu Z."/>
            <person name="Liu S."/>
            <person name="Yao J."/>
            <person name="Bao L."/>
            <person name="Zhang J."/>
            <person name="Li Y."/>
            <person name="Jiang C."/>
            <person name="Sun L."/>
            <person name="Wang R."/>
            <person name="Zhang Y."/>
            <person name="Zhou T."/>
            <person name="Zeng Q."/>
            <person name="Fu Q."/>
            <person name="Gao S."/>
            <person name="Li N."/>
            <person name="Koren S."/>
            <person name="Jiang Y."/>
            <person name="Zimin A."/>
            <person name="Xu P."/>
            <person name="Phillippy A.M."/>
            <person name="Geng X."/>
            <person name="Song L."/>
            <person name="Sun F."/>
            <person name="Li C."/>
            <person name="Wang X."/>
            <person name="Chen A."/>
            <person name="Jin Y."/>
            <person name="Yuan Z."/>
            <person name="Yang Y."/>
            <person name="Tan S."/>
            <person name="Peatman E."/>
            <person name="Lu J."/>
            <person name="Qin Z."/>
            <person name="Dunham R."/>
            <person name="Li Z."/>
            <person name="Sonstegard T."/>
            <person name="Feng J."/>
            <person name="Danzmann R.G."/>
            <person name="Schroeder S."/>
            <person name="Scheffler B."/>
            <person name="Duke M.V."/>
            <person name="Ballard L."/>
            <person name="Kucuktas H."/>
            <person name="Kaltenboeck L."/>
            <person name="Liu H."/>
            <person name="Armbruster J."/>
            <person name="Xie Y."/>
            <person name="Kirby M.L."/>
            <person name="Tian Y."/>
            <person name="Flanagan M.E."/>
            <person name="Mu W."/>
            <person name="Waldbieser G.C."/>
        </authorList>
    </citation>
    <scope>NUCLEOTIDE SEQUENCE [LARGE SCALE GENOMIC DNA]</scope>
    <source>
        <strain evidence="4">SDA103</strain>
    </source>
</reference>
<feature type="compositionally biased region" description="Polar residues" evidence="2">
    <location>
        <begin position="290"/>
        <end position="301"/>
    </location>
</feature>
<sequence>MSQQIEDIVSEVPSSTPPAPPKLSWGDLMDAEDGGLENVEPFCFYNPWSTDTTSQVEEKKEQAKVQQMPVRTKKLPKERLSKNTKSEPSVQGEDIVTEVPSSTPPAPPKLSWGDLMDAEDGGLENVEPFCFYNPWSTDTTSQVEEQKEQAKVQLLPVRTKKLPKERLSKNTKTVKLMLRNLDPSVDDRRLHEEFLRFGTVISAKVLMENGFSSGTGTVSYSSPDEARKAILEMNGRLLGSRSVFVTPSQSKKEHEGRQRDKTEISRPTEPYPNPHNNIQPQREQGEKQQDNTTSRAQTTLQSMDAQRVELFVKNLDYSVDDRRLHKEFLPFGTIISAKVMMENGRSRGTAFVHYSSPDEATLAIREMNGKMLGRKPLYVMLAHNNGQHKASLTQTDQWTGSSRPTEPWLSPHRAMQS</sequence>
<dbReference type="Proteomes" id="UP000221080">
    <property type="component" value="Chromosome 5"/>
</dbReference>
<organism evidence="4 5">
    <name type="scientific">Ictalurus punctatus</name>
    <name type="common">Channel catfish</name>
    <name type="synonym">Silurus punctatus</name>
    <dbReference type="NCBI Taxonomy" id="7998"/>
    <lineage>
        <taxon>Eukaryota</taxon>
        <taxon>Metazoa</taxon>
        <taxon>Chordata</taxon>
        <taxon>Craniata</taxon>
        <taxon>Vertebrata</taxon>
        <taxon>Euteleostomi</taxon>
        <taxon>Actinopterygii</taxon>
        <taxon>Neopterygii</taxon>
        <taxon>Teleostei</taxon>
        <taxon>Ostariophysi</taxon>
        <taxon>Siluriformes</taxon>
        <taxon>Ictaluridae</taxon>
        <taxon>Ictalurus</taxon>
    </lineage>
</organism>
<dbReference type="GeneID" id="108265051"/>
<evidence type="ECO:0000313" key="4">
    <source>
        <dbReference type="Proteomes" id="UP000221080"/>
    </source>
</evidence>
<feature type="region of interest" description="Disordered" evidence="2">
    <location>
        <begin position="51"/>
        <end position="111"/>
    </location>
</feature>
<dbReference type="Gene3D" id="3.30.70.330">
    <property type="match status" value="2"/>
</dbReference>
<dbReference type="PANTHER" id="PTHR48027">
    <property type="entry name" value="HETEROGENEOUS NUCLEAR RIBONUCLEOPROTEIN 87F-RELATED"/>
    <property type="match status" value="1"/>
</dbReference>
<protein>
    <submittedName>
        <fullName evidence="5">Polyadenylate-binding protein 3</fullName>
    </submittedName>
</protein>
<name>A0A2D0QW31_ICTPU</name>
<accession>A0A2D0QW31</accession>